<feature type="domain" description="Type II restriction endonuclease EcoO109IR" evidence="1">
    <location>
        <begin position="9"/>
        <end position="202"/>
    </location>
</feature>
<protein>
    <submittedName>
        <fullName evidence="2">Cytosolic protein</fullName>
    </submittedName>
</protein>
<accession>A0A4V6QLF8</accession>
<keyword evidence="3" id="KW-1185">Reference proteome</keyword>
<comment type="caution">
    <text evidence="2">The sequence shown here is derived from an EMBL/GenBank/DDBJ whole genome shotgun (WGS) entry which is preliminary data.</text>
</comment>
<dbReference type="OrthoDB" id="449755at2"/>
<dbReference type="SUPFAM" id="SSF52980">
    <property type="entry name" value="Restriction endonuclease-like"/>
    <property type="match status" value="1"/>
</dbReference>
<name>A0A4V6QLF8_9LEPT</name>
<dbReference type="Pfam" id="PF14511">
    <property type="entry name" value="RE_EcoO109I"/>
    <property type="match status" value="1"/>
</dbReference>
<dbReference type="CDD" id="cd22345">
    <property type="entry name" value="PDDEXK_nuclease"/>
    <property type="match status" value="1"/>
</dbReference>
<dbReference type="AlphaFoldDB" id="A0A4V6QLF8"/>
<dbReference type="InterPro" id="IPR011335">
    <property type="entry name" value="Restrct_endonuc-II-like"/>
</dbReference>
<dbReference type="RefSeq" id="WP_135602323.1">
    <property type="nucleotide sequence ID" value="NZ_RQFK01000026.1"/>
</dbReference>
<dbReference type="Proteomes" id="UP000298009">
    <property type="component" value="Unassembled WGS sequence"/>
</dbReference>
<sequence length="243" mass="27647">MNQTLLNLVLDYVSNNIGTFHKKRIQSLDTLKLDKVLRRKNPYLFKAKYQLTSEQIIRSLIDAHISSAEEGIFGDWLEELAIFVNSQVYGGKKSGITGIDLEFDLDQIRYLVSIKSGPNWGNSSQIKKMESDFKTAAKTLRTSNSGLIVKAINGCCYGRDNKPDKGDYLKLCGQRFWEFISGEEELYSELIEPLGHTAKTNDDLYQEAYAKMINKFTIEFGKDFCKADGAIDWEKLVHFNSAK</sequence>
<proteinExistence type="predicted"/>
<evidence type="ECO:0000259" key="1">
    <source>
        <dbReference type="Pfam" id="PF14511"/>
    </source>
</evidence>
<gene>
    <name evidence="2" type="ORF">EHQ24_14770</name>
</gene>
<evidence type="ECO:0000313" key="2">
    <source>
        <dbReference type="EMBL" id="TGK82504.1"/>
    </source>
</evidence>
<organism evidence="2 3">
    <name type="scientific">Leptospira noumeaensis</name>
    <dbReference type="NCBI Taxonomy" id="2484964"/>
    <lineage>
        <taxon>Bacteria</taxon>
        <taxon>Pseudomonadati</taxon>
        <taxon>Spirochaetota</taxon>
        <taxon>Spirochaetia</taxon>
        <taxon>Leptospirales</taxon>
        <taxon>Leptospiraceae</taxon>
        <taxon>Leptospira</taxon>
    </lineage>
</organism>
<dbReference type="EMBL" id="RQFK01000026">
    <property type="protein sequence ID" value="TGK82504.1"/>
    <property type="molecule type" value="Genomic_DNA"/>
</dbReference>
<reference evidence="2" key="1">
    <citation type="journal article" date="2019" name="PLoS Negl. Trop. Dis.">
        <title>Revisiting the worldwide diversity of Leptospira species in the environment.</title>
        <authorList>
            <person name="Vincent A.T."/>
            <person name="Schiettekatte O."/>
            <person name="Bourhy P."/>
            <person name="Veyrier F.J."/>
            <person name="Picardeau M."/>
        </authorList>
    </citation>
    <scope>NUCLEOTIDE SEQUENCE [LARGE SCALE GENOMIC DNA]</scope>
    <source>
        <strain evidence="2">201800287</strain>
    </source>
</reference>
<evidence type="ECO:0000313" key="3">
    <source>
        <dbReference type="Proteomes" id="UP000298009"/>
    </source>
</evidence>
<dbReference type="InterPro" id="IPR032793">
    <property type="entry name" value="RE_EcoO109IR"/>
</dbReference>